<dbReference type="OrthoDB" id="8299093at2759"/>
<feature type="compositionally biased region" description="Basic and acidic residues" evidence="1">
    <location>
        <begin position="353"/>
        <end position="366"/>
    </location>
</feature>
<comment type="caution">
    <text evidence="2">The sequence shown here is derived from an EMBL/GenBank/DDBJ whole genome shotgun (WGS) entry which is preliminary data.</text>
</comment>
<feature type="region of interest" description="Disordered" evidence="1">
    <location>
        <begin position="335"/>
        <end position="374"/>
    </location>
</feature>
<feature type="region of interest" description="Disordered" evidence="1">
    <location>
        <begin position="280"/>
        <end position="313"/>
    </location>
</feature>
<proteinExistence type="predicted"/>
<dbReference type="Proteomes" id="UP000708208">
    <property type="component" value="Unassembled WGS sequence"/>
</dbReference>
<accession>A0A8J2KLW3</accession>
<evidence type="ECO:0000313" key="2">
    <source>
        <dbReference type="EMBL" id="CAG7819413.1"/>
    </source>
</evidence>
<dbReference type="EMBL" id="CAJVCH010449399">
    <property type="protein sequence ID" value="CAG7819413.1"/>
    <property type="molecule type" value="Genomic_DNA"/>
</dbReference>
<gene>
    <name evidence="2" type="ORF">AFUS01_LOCUS29864</name>
</gene>
<evidence type="ECO:0000313" key="3">
    <source>
        <dbReference type="Proteomes" id="UP000708208"/>
    </source>
</evidence>
<feature type="compositionally biased region" description="Low complexity" evidence="1">
    <location>
        <begin position="340"/>
        <end position="349"/>
    </location>
</feature>
<evidence type="ECO:0008006" key="4">
    <source>
        <dbReference type="Google" id="ProtNLM"/>
    </source>
</evidence>
<name>A0A8J2KLW3_9HEXA</name>
<reference evidence="2" key="1">
    <citation type="submission" date="2021-06" db="EMBL/GenBank/DDBJ databases">
        <authorList>
            <person name="Hodson N. C."/>
            <person name="Mongue J. A."/>
            <person name="Jaron S. K."/>
        </authorList>
    </citation>
    <scope>NUCLEOTIDE SEQUENCE</scope>
</reference>
<evidence type="ECO:0000256" key="1">
    <source>
        <dbReference type="SAM" id="MobiDB-lite"/>
    </source>
</evidence>
<protein>
    <recommendedName>
        <fullName evidence="4">RING-type domain-containing protein</fullName>
    </recommendedName>
</protein>
<sequence length="513" mass="57750">MELWNSLGCKICRKPLELCESINQTSIKKHARLSPRKLGVNPAKLEGTFRQQLQQGAKAEELDPQPVAAKCGHIYHRGCLKKLTTELNSSCIECLICLKPIVLAQALPIKFYSPDKDAKGNRTLTNKKRSIGRHSIHLRSQELDDKLVELFGTPNLDERYEENVRFEKEAILQRVKDLTNRNSQLLASIEEKAKSHYLHEGEEGKNHAKTITGEKPERHHQDKAESPIPAKILFKPAQVSRQSRSNMYGDSVQTKADHVKVTVSNEKNLCDHLEELLKGFPSNRSPANGANGKETSLRIPSGERATKIQQRIPLASVTRSMQQLFEQEKLKYLQKKSKASDSSSSSSCDSSDENDRHLNEVTDHGDGNCQRNRVQSFPPVIVPSEGLMTHPSRRKVEVGLGDNVDAVVFPDPLSQEEGFSAVKILNLQAEKAKHSPKVLATKHLKFVPTRVSVRGKRSFLKSHPSLHYKVAFPSLANEQKPPQPVRTQDVTRVVLNATKQRRQQWKPHVIEEP</sequence>
<dbReference type="AlphaFoldDB" id="A0A8J2KLW3"/>
<keyword evidence="3" id="KW-1185">Reference proteome</keyword>
<organism evidence="2 3">
    <name type="scientific">Allacma fusca</name>
    <dbReference type="NCBI Taxonomy" id="39272"/>
    <lineage>
        <taxon>Eukaryota</taxon>
        <taxon>Metazoa</taxon>
        <taxon>Ecdysozoa</taxon>
        <taxon>Arthropoda</taxon>
        <taxon>Hexapoda</taxon>
        <taxon>Collembola</taxon>
        <taxon>Symphypleona</taxon>
        <taxon>Sminthuridae</taxon>
        <taxon>Allacma</taxon>
    </lineage>
</organism>